<dbReference type="EC" id="3.5.1.108" evidence="15"/>
<keyword evidence="10 15" id="KW-0862">Zinc</keyword>
<dbReference type="Gene3D" id="3.10.129.10">
    <property type="entry name" value="Hotdog Thioesterase"/>
    <property type="match status" value="1"/>
</dbReference>
<accession>A0A517YPM8</accession>
<dbReference type="EC" id="4.2.1.59" evidence="16"/>
<proteinExistence type="inferred from homology"/>
<dbReference type="HAMAP" id="MF_00388">
    <property type="entry name" value="LpxC"/>
    <property type="match status" value="1"/>
</dbReference>
<dbReference type="Gene3D" id="3.30.230.20">
    <property type="entry name" value="lpxc deacetylase, domain 1"/>
    <property type="match status" value="1"/>
</dbReference>
<dbReference type="SUPFAM" id="SSF54211">
    <property type="entry name" value="Ribosomal protein S5 domain 2-like"/>
    <property type="match status" value="2"/>
</dbReference>
<keyword evidence="6 15" id="KW-0444">Lipid biosynthesis</keyword>
<dbReference type="InterPro" id="IPR004463">
    <property type="entry name" value="UDP-acyl_GlcNac_deAcase"/>
</dbReference>
<dbReference type="Pfam" id="PF07977">
    <property type="entry name" value="FabA"/>
    <property type="match status" value="1"/>
</dbReference>
<comment type="similarity">
    <text evidence="16">Belongs to the thioester dehydratase family. FabZ subfamily.</text>
</comment>
<feature type="binding site" evidence="15">
    <location>
        <position position="241"/>
    </location>
    <ligand>
        <name>Zn(2+)</name>
        <dbReference type="ChEBI" id="CHEBI:29105"/>
    </ligand>
</feature>
<dbReference type="InterPro" id="IPR015870">
    <property type="entry name" value="UDP-acyl_N-AcGlcN_deAcase_N"/>
</dbReference>
<dbReference type="GO" id="GO:0046872">
    <property type="term" value="F:metal ion binding"/>
    <property type="evidence" value="ECO:0007669"/>
    <property type="project" value="UniProtKB-KW"/>
</dbReference>
<dbReference type="InterPro" id="IPR010084">
    <property type="entry name" value="FabZ"/>
</dbReference>
<comment type="pathway">
    <text evidence="4 15">Glycolipid biosynthesis; lipid IV(A) biosynthesis; lipid IV(A) from (3R)-3-hydroxytetradecanoyl-[acyl-carrier-protein] and UDP-N-acetyl-alpha-D-glucosamine: step 2/6.</text>
</comment>
<comment type="cofactor">
    <cofactor evidence="1 15">
        <name>Zn(2+)</name>
        <dbReference type="ChEBI" id="CHEBI:29105"/>
    </cofactor>
</comment>
<evidence type="ECO:0000256" key="10">
    <source>
        <dbReference type="ARBA" id="ARBA00022833"/>
    </source>
</evidence>
<dbReference type="UniPathway" id="UPA00359">
    <property type="reaction ID" value="UER00478"/>
</dbReference>
<evidence type="ECO:0000256" key="6">
    <source>
        <dbReference type="ARBA" id="ARBA00022516"/>
    </source>
</evidence>
<evidence type="ECO:0000256" key="11">
    <source>
        <dbReference type="ARBA" id="ARBA00023098"/>
    </source>
</evidence>
<evidence type="ECO:0000256" key="4">
    <source>
        <dbReference type="ARBA" id="ARBA00005002"/>
    </source>
</evidence>
<keyword evidence="9 15" id="KW-0378">Hydrolase</keyword>
<reference evidence="17 18" key="1">
    <citation type="submission" date="2019-02" db="EMBL/GenBank/DDBJ databases">
        <title>Deep-cultivation of Planctomycetes and their phenomic and genomic characterization uncovers novel biology.</title>
        <authorList>
            <person name="Wiegand S."/>
            <person name="Jogler M."/>
            <person name="Boedeker C."/>
            <person name="Pinto D."/>
            <person name="Vollmers J."/>
            <person name="Rivas-Marin E."/>
            <person name="Kohn T."/>
            <person name="Peeters S.H."/>
            <person name="Heuer A."/>
            <person name="Rast P."/>
            <person name="Oberbeckmann S."/>
            <person name="Bunk B."/>
            <person name="Jeske O."/>
            <person name="Meyerdierks A."/>
            <person name="Storesund J.E."/>
            <person name="Kallscheuer N."/>
            <person name="Luecker S."/>
            <person name="Lage O.M."/>
            <person name="Pohl T."/>
            <person name="Merkel B.J."/>
            <person name="Hornburger P."/>
            <person name="Mueller R.-W."/>
            <person name="Bruemmer F."/>
            <person name="Labrenz M."/>
            <person name="Spormann A.M."/>
            <person name="Op den Camp H."/>
            <person name="Overmann J."/>
            <person name="Amann R."/>
            <person name="Jetten M.S.M."/>
            <person name="Mascher T."/>
            <person name="Medema M.H."/>
            <person name="Devos D.P."/>
            <person name="Kaster A.-K."/>
            <person name="Ovreas L."/>
            <person name="Rohde M."/>
            <person name="Galperin M.Y."/>
            <person name="Jogler C."/>
        </authorList>
    </citation>
    <scope>NUCLEOTIDE SEQUENCE [LARGE SCALE GENOMIC DNA]</scope>
    <source>
        <strain evidence="17 18">KS4</strain>
    </source>
</reference>
<dbReference type="GO" id="GO:0103117">
    <property type="term" value="F:UDP-3-O-acyl-N-acetylglucosamine deacetylase activity"/>
    <property type="evidence" value="ECO:0007669"/>
    <property type="project" value="UniProtKB-UniRule"/>
</dbReference>
<evidence type="ECO:0000256" key="5">
    <source>
        <dbReference type="ARBA" id="ARBA00022490"/>
    </source>
</evidence>
<dbReference type="RefSeq" id="WP_145073309.1">
    <property type="nucleotide sequence ID" value="NZ_CP036425.1"/>
</dbReference>
<evidence type="ECO:0000313" key="17">
    <source>
        <dbReference type="EMBL" id="QDU32176.1"/>
    </source>
</evidence>
<keyword evidence="11 15" id="KW-0443">Lipid metabolism</keyword>
<dbReference type="InterPro" id="IPR029069">
    <property type="entry name" value="HotDog_dom_sf"/>
</dbReference>
<dbReference type="Pfam" id="PF03331">
    <property type="entry name" value="LpxC"/>
    <property type="match status" value="1"/>
</dbReference>
<comment type="similarity">
    <text evidence="15">Belongs to the LpxC family.</text>
</comment>
<name>A0A517YPM8_9BACT</name>
<comment type="catalytic activity">
    <reaction evidence="13 15">
        <text>a UDP-3-O-[(3R)-3-hydroxyacyl]-N-acetyl-alpha-D-glucosamine + H2O = a UDP-3-O-[(3R)-3-hydroxyacyl]-alpha-D-glucosamine + acetate</text>
        <dbReference type="Rhea" id="RHEA:67816"/>
        <dbReference type="ChEBI" id="CHEBI:15377"/>
        <dbReference type="ChEBI" id="CHEBI:30089"/>
        <dbReference type="ChEBI" id="CHEBI:137740"/>
        <dbReference type="ChEBI" id="CHEBI:173225"/>
        <dbReference type="EC" id="3.5.1.108"/>
    </reaction>
</comment>
<dbReference type="CDD" id="cd01288">
    <property type="entry name" value="FabZ"/>
    <property type="match status" value="1"/>
</dbReference>
<dbReference type="Gene3D" id="3.30.1700.10">
    <property type="entry name" value="lpxc deacetylase, domain 2"/>
    <property type="match status" value="1"/>
</dbReference>
<evidence type="ECO:0000256" key="14">
    <source>
        <dbReference type="ARBA" id="ARBA00025049"/>
    </source>
</evidence>
<evidence type="ECO:0000256" key="2">
    <source>
        <dbReference type="ARBA" id="ARBA00002923"/>
    </source>
</evidence>
<dbReference type="NCBIfam" id="NF000582">
    <property type="entry name" value="PRK00006.1"/>
    <property type="match status" value="1"/>
</dbReference>
<dbReference type="FunFam" id="3.10.129.10:FF:000001">
    <property type="entry name" value="3-hydroxyacyl-[acyl-carrier-protein] dehydratase FabZ"/>
    <property type="match status" value="1"/>
</dbReference>
<evidence type="ECO:0000256" key="15">
    <source>
        <dbReference type="HAMAP-Rule" id="MF_00388"/>
    </source>
</evidence>
<dbReference type="SUPFAM" id="SSF54637">
    <property type="entry name" value="Thioesterase/thiol ester dehydrase-isomerase"/>
    <property type="match status" value="1"/>
</dbReference>
<comment type="catalytic activity">
    <reaction evidence="16">
        <text>a (3R)-hydroxyacyl-[ACP] = a (2E)-enoyl-[ACP] + H2O</text>
        <dbReference type="Rhea" id="RHEA:13097"/>
        <dbReference type="Rhea" id="RHEA-COMP:9925"/>
        <dbReference type="Rhea" id="RHEA-COMP:9945"/>
        <dbReference type="ChEBI" id="CHEBI:15377"/>
        <dbReference type="ChEBI" id="CHEBI:78784"/>
        <dbReference type="ChEBI" id="CHEBI:78827"/>
        <dbReference type="EC" id="4.2.1.59"/>
    </reaction>
</comment>
<dbReference type="AlphaFoldDB" id="A0A517YPM8"/>
<feature type="binding site" evidence="15">
    <location>
        <position position="77"/>
    </location>
    <ligand>
        <name>Zn(2+)</name>
        <dbReference type="ChEBI" id="CHEBI:29105"/>
    </ligand>
</feature>
<keyword evidence="5 16" id="KW-0963">Cytoplasm</keyword>
<keyword evidence="12 16" id="KW-0456">Lyase</keyword>
<dbReference type="GO" id="GO:0019171">
    <property type="term" value="F:(3R)-hydroxyacyl-[acyl-carrier-protein] dehydratase activity"/>
    <property type="evidence" value="ECO:0007669"/>
    <property type="project" value="UniProtKB-EC"/>
</dbReference>
<keyword evidence="7 15" id="KW-0441">Lipid A biosynthesis</keyword>
<sequence>MKAQQTIAKEITLDGNGLFGGQPVSMTMKPAPANHGVVFVRTDLGGAEIAALVSNVVKRPRRTALRSGEASVEVTEHCLSAVAAAGVDNLRIEIDAIELPAMDGSSLPFYEAIMEAGVVGQDVGRRMLKVYEPIVVRQGEATIAALPADEGESHLTYQLDYANVPIIGAQVSTFEMHGENYGELIAPARTFVLEHEAQLMRSQGIGSHLSEDEVLVIGNEGPLGTNEFRFTDEPVRHKMLDLIGDLFLTGAQIEGRIVAHKSGHALNQLMAKRLLEQYRANEHRQIALKNTAMDIRQINRMLPHRYPMLMVDRILEMDSDRRVVGVKNVTINEPFFQGHFPGTPMMPGVLIVEALAQLSGVLVGQSLEHAGKLAVLLSLDRVKIRRPVTPGDQLILEAEAVKIRARVAHMRCRAYVSEDLAAEAELKFMLVDDDQD</sequence>
<feature type="active site" description="Proton donor" evidence="15">
    <location>
        <position position="264"/>
    </location>
</feature>
<comment type="subcellular location">
    <subcellularLocation>
        <location evidence="3 16">Cytoplasm</location>
    </subcellularLocation>
</comment>
<dbReference type="GO" id="GO:0016020">
    <property type="term" value="C:membrane"/>
    <property type="evidence" value="ECO:0007669"/>
    <property type="project" value="GOC"/>
</dbReference>
<evidence type="ECO:0000256" key="12">
    <source>
        <dbReference type="ARBA" id="ARBA00023239"/>
    </source>
</evidence>
<dbReference type="OrthoDB" id="9772788at2"/>
<dbReference type="InterPro" id="IPR013114">
    <property type="entry name" value="FabA_FabZ"/>
</dbReference>
<evidence type="ECO:0000256" key="1">
    <source>
        <dbReference type="ARBA" id="ARBA00001947"/>
    </source>
</evidence>
<dbReference type="Proteomes" id="UP000317369">
    <property type="component" value="Chromosome"/>
</dbReference>
<dbReference type="NCBIfam" id="TIGR01750">
    <property type="entry name" value="fabZ"/>
    <property type="match status" value="1"/>
</dbReference>
<organism evidence="17 18">
    <name type="scientific">Poriferisphaera corsica</name>
    <dbReference type="NCBI Taxonomy" id="2528020"/>
    <lineage>
        <taxon>Bacteria</taxon>
        <taxon>Pseudomonadati</taxon>
        <taxon>Planctomycetota</taxon>
        <taxon>Phycisphaerae</taxon>
        <taxon>Phycisphaerales</taxon>
        <taxon>Phycisphaeraceae</taxon>
        <taxon>Poriferisphaera</taxon>
    </lineage>
</organism>
<evidence type="ECO:0000256" key="13">
    <source>
        <dbReference type="ARBA" id="ARBA00024535"/>
    </source>
</evidence>
<keyword evidence="8 15" id="KW-0479">Metal-binding</keyword>
<protein>
    <recommendedName>
        <fullName evidence="15 16">Multifunctional fusion protein</fullName>
    </recommendedName>
    <domain>
        <recommendedName>
            <fullName evidence="16">3-hydroxyacyl-[acyl-carrier-protein] dehydratase FabZ</fullName>
            <ecNumber evidence="16">4.2.1.59</ecNumber>
        </recommendedName>
        <alternativeName>
            <fullName evidence="16">(3R)-hydroxymyristoyl-[acyl-carrier-protein] dehydratase</fullName>
        </alternativeName>
        <alternativeName>
            <fullName evidence="16">Beta-hydroxyacyl-ACP dehydratase</fullName>
            <shortName evidence="16">(3R)-hydroxymyristoyl-ACP dehydrase</shortName>
        </alternativeName>
    </domain>
    <domain>
        <recommendedName>
            <fullName evidence="15">UDP-3-O-acyl-N-acetylglucosamine deacetylase</fullName>
            <shortName evidence="15">UDP-3-O-acyl-GlcNAc deacetylase</shortName>
            <ecNumber evidence="15">3.5.1.108</ecNumber>
        </recommendedName>
        <alternativeName>
            <fullName evidence="15">UDP-3-O-[R-3-hydroxymyristoyl]-N-acetylglucosamine deacetylase</fullName>
        </alternativeName>
    </domain>
</protein>
<evidence type="ECO:0000256" key="7">
    <source>
        <dbReference type="ARBA" id="ARBA00022556"/>
    </source>
</evidence>
<dbReference type="GO" id="GO:0005737">
    <property type="term" value="C:cytoplasm"/>
    <property type="evidence" value="ECO:0007669"/>
    <property type="project" value="UniProtKB-SubCell"/>
</dbReference>
<dbReference type="EMBL" id="CP036425">
    <property type="protein sequence ID" value="QDU32176.1"/>
    <property type="molecule type" value="Genomic_DNA"/>
</dbReference>
<comment type="function">
    <text evidence="2 15">Catalyzes the hydrolysis of UDP-3-O-myristoyl-N-acetylglucosamine to form UDP-3-O-myristoylglucosamine and acetate, the committed step in lipid A biosynthesis.</text>
</comment>
<dbReference type="GO" id="GO:0006633">
    <property type="term" value="P:fatty acid biosynthetic process"/>
    <property type="evidence" value="ECO:0007669"/>
    <property type="project" value="UniProtKB-UniRule"/>
</dbReference>
<comment type="function">
    <text evidence="14 16">Involved in unsaturated fatty acids biosynthesis. Catalyzes the dehydration of short chain beta-hydroxyacyl-ACPs and long chain saturated and unsaturated beta-hydroxyacyl-ACPs.</text>
</comment>
<keyword evidence="18" id="KW-1185">Reference proteome</keyword>
<evidence type="ECO:0000256" key="16">
    <source>
        <dbReference type="HAMAP-Rule" id="MF_00406"/>
    </source>
</evidence>
<dbReference type="InterPro" id="IPR011334">
    <property type="entry name" value="UDP-acyl_GlcNac_deAcase_C"/>
</dbReference>
<dbReference type="KEGG" id="pcor:KS4_02050"/>
<dbReference type="PANTHER" id="PTHR33694">
    <property type="entry name" value="UDP-3-O-ACYL-N-ACETYLGLUCOSAMINE DEACETYLASE 1, MITOCHONDRIAL-RELATED"/>
    <property type="match status" value="1"/>
</dbReference>
<dbReference type="HAMAP" id="MF_00406">
    <property type="entry name" value="FabZ"/>
    <property type="match status" value="1"/>
</dbReference>
<feature type="active site" evidence="16">
    <location>
        <position position="339"/>
    </location>
</feature>
<dbReference type="InterPro" id="IPR020568">
    <property type="entry name" value="Ribosomal_Su5_D2-typ_SF"/>
</dbReference>
<gene>
    <name evidence="15 17" type="primary">lpxC</name>
    <name evidence="16" type="synonym">fabZ</name>
    <name evidence="17" type="ORF">KS4_02050</name>
</gene>
<evidence type="ECO:0000313" key="18">
    <source>
        <dbReference type="Proteomes" id="UP000317369"/>
    </source>
</evidence>
<evidence type="ECO:0000256" key="3">
    <source>
        <dbReference type="ARBA" id="ARBA00004496"/>
    </source>
</evidence>
<dbReference type="PANTHER" id="PTHR33694:SF1">
    <property type="entry name" value="UDP-3-O-ACYL-N-ACETYLGLUCOSAMINE DEACETYLASE 1, MITOCHONDRIAL-RELATED"/>
    <property type="match status" value="1"/>
</dbReference>
<evidence type="ECO:0000256" key="9">
    <source>
        <dbReference type="ARBA" id="ARBA00022801"/>
    </source>
</evidence>
<dbReference type="GO" id="GO:0009245">
    <property type="term" value="P:lipid A biosynthetic process"/>
    <property type="evidence" value="ECO:0007669"/>
    <property type="project" value="UniProtKB-UniRule"/>
</dbReference>
<dbReference type="NCBIfam" id="TIGR00325">
    <property type="entry name" value="lpxC"/>
    <property type="match status" value="1"/>
</dbReference>
<feature type="binding site" evidence="15">
    <location>
        <position position="237"/>
    </location>
    <ligand>
        <name>Zn(2+)</name>
        <dbReference type="ChEBI" id="CHEBI:29105"/>
    </ligand>
</feature>
<evidence type="ECO:0000256" key="8">
    <source>
        <dbReference type="ARBA" id="ARBA00022723"/>
    </source>
</evidence>